<evidence type="ECO:0000313" key="6">
    <source>
        <dbReference type="Proteomes" id="UP000015453"/>
    </source>
</evidence>
<proteinExistence type="inferred from homology"/>
<evidence type="ECO:0000313" key="5">
    <source>
        <dbReference type="EMBL" id="EPS74095.1"/>
    </source>
</evidence>
<dbReference type="AlphaFoldDB" id="S8D3U6"/>
<evidence type="ECO:0000259" key="4">
    <source>
        <dbReference type="Pfam" id="PF11265"/>
    </source>
</evidence>
<protein>
    <recommendedName>
        <fullName evidence="2">Mediator of RNA polymerase II transcription subunit 25</fullName>
    </recommendedName>
</protein>
<reference evidence="5 6" key="1">
    <citation type="journal article" date="2013" name="BMC Genomics">
        <title>The miniature genome of a carnivorous plant Genlisea aurea contains a low number of genes and short non-coding sequences.</title>
        <authorList>
            <person name="Leushkin E.V."/>
            <person name="Sutormin R.A."/>
            <person name="Nabieva E.R."/>
            <person name="Penin A.A."/>
            <person name="Kondrashov A.S."/>
            <person name="Logacheva M.D."/>
        </authorList>
    </citation>
    <scope>NUCLEOTIDE SEQUENCE [LARGE SCALE GENOMIC DNA]</scope>
</reference>
<feature type="compositionally biased region" description="Polar residues" evidence="3">
    <location>
        <begin position="434"/>
        <end position="445"/>
    </location>
</feature>
<dbReference type="OrthoDB" id="7690434at2759"/>
<feature type="compositionally biased region" description="Polar residues" evidence="3">
    <location>
        <begin position="324"/>
        <end position="338"/>
    </location>
</feature>
<dbReference type="GO" id="GO:0016592">
    <property type="term" value="C:mediator complex"/>
    <property type="evidence" value="ECO:0007669"/>
    <property type="project" value="TreeGrafter"/>
</dbReference>
<evidence type="ECO:0000256" key="1">
    <source>
        <dbReference type="ARBA" id="ARBA00009102"/>
    </source>
</evidence>
<evidence type="ECO:0000256" key="2">
    <source>
        <dbReference type="ARBA" id="ARBA00019694"/>
    </source>
</evidence>
<feature type="compositionally biased region" description="Low complexity" evidence="3">
    <location>
        <begin position="406"/>
        <end position="423"/>
    </location>
</feature>
<feature type="non-terminal residue" evidence="5">
    <location>
        <position position="527"/>
    </location>
</feature>
<accession>S8D3U6</accession>
<dbReference type="InterPro" id="IPR021419">
    <property type="entry name" value="Mediator_Med25_VWA"/>
</dbReference>
<name>S8D3U6_9LAMI</name>
<keyword evidence="6" id="KW-1185">Reference proteome</keyword>
<dbReference type="GO" id="GO:0045944">
    <property type="term" value="P:positive regulation of transcription by RNA polymerase II"/>
    <property type="evidence" value="ECO:0007669"/>
    <property type="project" value="TreeGrafter"/>
</dbReference>
<organism evidence="5 6">
    <name type="scientific">Genlisea aurea</name>
    <dbReference type="NCBI Taxonomy" id="192259"/>
    <lineage>
        <taxon>Eukaryota</taxon>
        <taxon>Viridiplantae</taxon>
        <taxon>Streptophyta</taxon>
        <taxon>Embryophyta</taxon>
        <taxon>Tracheophyta</taxon>
        <taxon>Spermatophyta</taxon>
        <taxon>Magnoliopsida</taxon>
        <taxon>eudicotyledons</taxon>
        <taxon>Gunneridae</taxon>
        <taxon>Pentapetalae</taxon>
        <taxon>asterids</taxon>
        <taxon>lamiids</taxon>
        <taxon>Lamiales</taxon>
        <taxon>Lentibulariaceae</taxon>
        <taxon>Genlisea</taxon>
    </lineage>
</organism>
<dbReference type="Proteomes" id="UP000015453">
    <property type="component" value="Unassembled WGS sequence"/>
</dbReference>
<dbReference type="EMBL" id="AUSU01000184">
    <property type="protein sequence ID" value="EPS74095.1"/>
    <property type="molecule type" value="Genomic_DNA"/>
</dbReference>
<dbReference type="PANTHER" id="PTHR12433">
    <property type="entry name" value="MEDIATOR OF RNA POLYMERASE II TRANSCRIPTION SUBUNIT 25"/>
    <property type="match status" value="1"/>
</dbReference>
<comment type="caution">
    <text evidence="5">The sequence shown here is derived from an EMBL/GenBank/DDBJ whole genome shotgun (WGS) entry which is preliminary data.</text>
</comment>
<dbReference type="GO" id="GO:0005667">
    <property type="term" value="C:transcription regulator complex"/>
    <property type="evidence" value="ECO:0007669"/>
    <property type="project" value="TreeGrafter"/>
</dbReference>
<feature type="compositionally biased region" description="Low complexity" evidence="3">
    <location>
        <begin position="446"/>
        <end position="456"/>
    </location>
</feature>
<dbReference type="PANTHER" id="PTHR12433:SF11">
    <property type="entry name" value="MEDIATOR OF RNA POLYMERASE II TRANSCRIPTION SUBUNIT 25"/>
    <property type="match status" value="1"/>
</dbReference>
<comment type="similarity">
    <text evidence="1">Belongs to the Mediator complex subunit 25 family.</text>
</comment>
<feature type="region of interest" description="Disordered" evidence="3">
    <location>
        <begin position="324"/>
        <end position="351"/>
    </location>
</feature>
<gene>
    <name evidence="5" type="ORF">M569_00660</name>
</gene>
<feature type="domain" description="Mediator of RNA polymerase II transcription subunit 25 von Willebrand factor type A" evidence="4">
    <location>
        <begin position="3"/>
        <end position="223"/>
    </location>
</feature>
<dbReference type="Pfam" id="PF11265">
    <property type="entry name" value="Med25_VWA"/>
    <property type="match status" value="1"/>
</dbReference>
<sequence>MVTKQLIIAVEGTASLGPFWKTILSDYLDKIIRFLCGSEPVGQKPPNTHVELSLVMFNAHGPYSAFLVQRSGWTKDMDLYFQWLSAIPFSGGGFNDAAITEGLSEVLMMFSSPNGNQNQNAEVQRHCILVSASNPYPLPTPVYRPQMNQEKTENVESQAENHLSDAETLAKSFPQCGISLSVICPKQLPKLRGIYNAGKQNPRAGDPPVENAKNPSFLVLISENFMEAVQSGIAALPSYQNPVKTDAPSVPPISGAPPTSAIPAKGPILVRPPVSSGNVLPATVKVEPTTIPSMPGSSTFPHLSTAAPLSASQAVASLRISPPLSSTSQEMATTTNHESAPELKPLVSSSNVAPPLRPVGGAAANVRILNDVAQRQALAAGASIGGAPMLSNMISNGVTSSSAQNVAPSSGPSAAAASVSSGSTLPVPAAPFVSGSSSHGISQPMNNNNLQGNGNIGQTIQSMSQGNLPTTQMVSVNQNMMSVSATSSGSGAMMPTPGMAPPQPIGLNQQTSSALQTAQSRYIKVWE</sequence>
<feature type="region of interest" description="Disordered" evidence="3">
    <location>
        <begin position="399"/>
        <end position="456"/>
    </location>
</feature>
<evidence type="ECO:0000256" key="3">
    <source>
        <dbReference type="SAM" id="MobiDB-lite"/>
    </source>
</evidence>